<feature type="region of interest" description="Disordered" evidence="1">
    <location>
        <begin position="101"/>
        <end position="124"/>
    </location>
</feature>
<dbReference type="InterPro" id="IPR026095">
    <property type="entry name" value="Myb/SANT-like_DNA-bd_dom_prot"/>
</dbReference>
<feature type="domain" description="Myb/SANT-like DNA-binding" evidence="2">
    <location>
        <begin position="215"/>
        <end position="300"/>
    </location>
</feature>
<evidence type="ECO:0000313" key="3">
    <source>
        <dbReference type="EMBL" id="BFF92067.1"/>
    </source>
</evidence>
<dbReference type="AlphaFoldDB" id="A0AAU9F8R4"/>
<feature type="region of interest" description="Disordered" evidence="1">
    <location>
        <begin position="313"/>
        <end position="352"/>
    </location>
</feature>
<feature type="compositionally biased region" description="Polar residues" evidence="1">
    <location>
        <begin position="180"/>
        <end position="203"/>
    </location>
</feature>
<feature type="compositionally biased region" description="Low complexity" evidence="1">
    <location>
        <begin position="400"/>
        <end position="410"/>
    </location>
</feature>
<organism evidence="3 4">
    <name type="scientific">Drosophila madeirensis</name>
    <name type="common">Fruit fly</name>
    <dbReference type="NCBI Taxonomy" id="30013"/>
    <lineage>
        <taxon>Eukaryota</taxon>
        <taxon>Metazoa</taxon>
        <taxon>Ecdysozoa</taxon>
        <taxon>Arthropoda</taxon>
        <taxon>Hexapoda</taxon>
        <taxon>Insecta</taxon>
        <taxon>Pterygota</taxon>
        <taxon>Neoptera</taxon>
        <taxon>Endopterygota</taxon>
        <taxon>Diptera</taxon>
        <taxon>Brachycera</taxon>
        <taxon>Muscomorpha</taxon>
        <taxon>Ephydroidea</taxon>
        <taxon>Drosophilidae</taxon>
        <taxon>Drosophila</taxon>
        <taxon>Sophophora</taxon>
    </lineage>
</organism>
<evidence type="ECO:0000256" key="1">
    <source>
        <dbReference type="SAM" id="MobiDB-lite"/>
    </source>
</evidence>
<accession>A0AAU9F8R4</accession>
<dbReference type="PANTHER" id="PTHR22666:SF3">
    <property type="entry name" value="MYB_SANT-LIKE DNA-BINDING DOMAIN-CONTAINING PROTEIN 1"/>
    <property type="match status" value="1"/>
</dbReference>
<keyword evidence="4" id="KW-1185">Reference proteome</keyword>
<feature type="region of interest" description="Disordered" evidence="1">
    <location>
        <begin position="152"/>
        <end position="214"/>
    </location>
</feature>
<dbReference type="Pfam" id="PF13837">
    <property type="entry name" value="Myb_DNA-bind_4"/>
    <property type="match status" value="2"/>
</dbReference>
<gene>
    <name evidence="3" type="ORF">DMAD_10206</name>
</gene>
<sequence>MSNAANKRKWLPAEEDTFIRIWSENLDLYRSGKKQMEVCRLLEDEFRYEGIDINALGIKMKMDSFKRKFFNIANGDEKLQTRKWRHYKTLDTIFGSQLKELEDSGDSNGPVAKQSMKSRSSKTNNSELPFNLVYVDELNGLLLDEEDCTPPSSYTSEIYQEPPVKKKKRSAVEQEPPAKQQKSSNAVNSKQSGANSKPRSQYTKAGKLRQPKRPRRNWTIEEEVKFIEVWKNYVGDLLGEGKKKADIYRAMKKELQSHGVGLDKIASDFKAKVESLKRVFKSEHETYGAKSEWIHYAKLVDVVGPLNGILIETHNDSSSSSDDWFRNETKPESPSQFPDPLEEQQEQEANESDGTFCWVLDNSSEEAAEAAEAPSSHPEPPSDSPSNQFLDPTLPDDEYSPVQSPVQSSQISELNDADDNDSDNPQDYVTDFEETEEVPQELDDSPSSQKQKSVEQFTHFVAKELLVLNDDLLLEAKRCIYDVLCKMEHKRLQLNKKT</sequence>
<name>A0AAU9F8R4_DROMD</name>
<dbReference type="EMBL" id="AP029263">
    <property type="protein sequence ID" value="BFF92067.1"/>
    <property type="molecule type" value="Genomic_DNA"/>
</dbReference>
<reference evidence="3 4" key="1">
    <citation type="submission" date="2024-02" db="EMBL/GenBank/DDBJ databases">
        <title>A chromosome-level genome assembly of Drosophila madeirensis, a fruit fly species endemic to Madeira island.</title>
        <authorList>
            <person name="Tomihara K."/>
            <person name="Llopart A."/>
            <person name="Yamamoto D."/>
        </authorList>
    </citation>
    <scope>NUCLEOTIDE SEQUENCE [LARGE SCALE GENOMIC DNA]</scope>
    <source>
        <strain evidence="3 4">RF1</strain>
    </source>
</reference>
<dbReference type="Proteomes" id="UP001500889">
    <property type="component" value="Chromosome O"/>
</dbReference>
<evidence type="ECO:0000259" key="2">
    <source>
        <dbReference type="Pfam" id="PF13837"/>
    </source>
</evidence>
<proteinExistence type="predicted"/>
<evidence type="ECO:0000313" key="4">
    <source>
        <dbReference type="Proteomes" id="UP001500889"/>
    </source>
</evidence>
<dbReference type="InterPro" id="IPR044822">
    <property type="entry name" value="Myb_DNA-bind_4"/>
</dbReference>
<protein>
    <recommendedName>
        <fullName evidence="2">Myb/SANT-like DNA-binding domain-containing protein</fullName>
    </recommendedName>
</protein>
<feature type="domain" description="Myb/SANT-like DNA-binding" evidence="2">
    <location>
        <begin position="8"/>
        <end position="92"/>
    </location>
</feature>
<feature type="compositionally biased region" description="Acidic residues" evidence="1">
    <location>
        <begin position="340"/>
        <end position="351"/>
    </location>
</feature>
<dbReference type="GO" id="GO:0045893">
    <property type="term" value="P:positive regulation of DNA-templated transcription"/>
    <property type="evidence" value="ECO:0007669"/>
    <property type="project" value="TreeGrafter"/>
</dbReference>
<feature type="compositionally biased region" description="Polar residues" evidence="1">
    <location>
        <begin position="115"/>
        <end position="124"/>
    </location>
</feature>
<feature type="region of interest" description="Disordered" evidence="1">
    <location>
        <begin position="365"/>
        <end position="453"/>
    </location>
</feature>
<feature type="compositionally biased region" description="Acidic residues" evidence="1">
    <location>
        <begin position="415"/>
        <end position="444"/>
    </location>
</feature>
<dbReference type="PANTHER" id="PTHR22666">
    <property type="entry name" value="MYB_SANT-LIKE DNA-BINDING DOMAIN-CONTAINING PROTEIN 1"/>
    <property type="match status" value="1"/>
</dbReference>
<dbReference type="GO" id="GO:0016604">
    <property type="term" value="C:nuclear body"/>
    <property type="evidence" value="ECO:0007669"/>
    <property type="project" value="TreeGrafter"/>
</dbReference>